<evidence type="ECO:0000256" key="12">
    <source>
        <dbReference type="ARBA" id="ARBA00023139"/>
    </source>
</evidence>
<protein>
    <recommendedName>
        <fullName evidence="16">Palmitoyltransferase</fullName>
        <ecNumber evidence="16">2.3.1.225</ecNumber>
    </recommendedName>
</protein>
<keyword evidence="10" id="KW-0333">Golgi apparatus</keyword>
<proteinExistence type="inferred from homology"/>
<sequence>MAGTNGSPSSPSSFGRPRLLEPLPGVCDHLAAPAPAAGSRGKRPIRGGQAAGEAPALATERTRGSPGVRPLRLLLPEGRAACGPAAACPGLPVVHGFAPALVPARSRLAWRHSAPPAPSGRWAVRKYTKNRDKSRGGGWLCRPGRARVVALLCACSGRKGRVLSSSASGAGQVLSLVIPTRLQRVTQWALHRLFHTRSCLFVVLHMALQAAVFGEYTWEVFVYCWELQFPLPLLLLPYVLLAGSTGGFLLCSRTDPGIITKSNHASLVKMYAYDGVLFQKGVTCPTCKMEKPARSKHCSLCSACVHRFDHHCVWVNNCVGALTARYFLLYLCTLAGAAITAALLTRVVLLSGVMHGSYIDEQGQERAVDILFLIQHLFLTFPRIVFMLGFVTLLTLVLGAYCCFSLYLAFTNQTSNEWYKSRRYGCSHHQALQPHDRQVGYKNIYSKGVWMNLKEIFTPPTVLERQKKT</sequence>
<dbReference type="GO" id="GO:0006612">
    <property type="term" value="P:protein targeting to membrane"/>
    <property type="evidence" value="ECO:0007669"/>
    <property type="project" value="TreeGrafter"/>
</dbReference>
<comment type="subcellular location">
    <subcellularLocation>
        <location evidence="2">Cell membrane</location>
        <topology evidence="2">Multi-pass membrane protein</topology>
    </subcellularLocation>
    <subcellularLocation>
        <location evidence="1">Endoplasmic reticulum membrane</location>
        <topology evidence="1">Multi-pass membrane protein</topology>
    </subcellularLocation>
    <subcellularLocation>
        <location evidence="3">Golgi apparatus membrane</location>
        <topology evidence="3">Multi-pass membrane protein</topology>
    </subcellularLocation>
</comment>
<evidence type="ECO:0000256" key="2">
    <source>
        <dbReference type="ARBA" id="ARBA00004651"/>
    </source>
</evidence>
<comment type="similarity">
    <text evidence="4 16">Belongs to the DHHC palmitoyltransferase family.</text>
</comment>
<name>A0A2I0LX13_COLLI</name>
<evidence type="ECO:0000256" key="4">
    <source>
        <dbReference type="ARBA" id="ARBA00008574"/>
    </source>
</evidence>
<evidence type="ECO:0000256" key="10">
    <source>
        <dbReference type="ARBA" id="ARBA00023034"/>
    </source>
</evidence>
<evidence type="ECO:0000256" key="5">
    <source>
        <dbReference type="ARBA" id="ARBA00022475"/>
    </source>
</evidence>
<evidence type="ECO:0000256" key="7">
    <source>
        <dbReference type="ARBA" id="ARBA00022692"/>
    </source>
</evidence>
<reference evidence="19 20" key="1">
    <citation type="journal article" date="2013" name="Science">
        <title>Genomic diversity and evolution of the head crest in the rock pigeon.</title>
        <authorList>
            <person name="Shapiro M.D."/>
            <person name="Kronenberg Z."/>
            <person name="Li C."/>
            <person name="Domyan E.T."/>
            <person name="Pan H."/>
            <person name="Campbell M."/>
            <person name="Tan H."/>
            <person name="Huff C.D."/>
            <person name="Hu H."/>
            <person name="Vickrey A.I."/>
            <person name="Nielsen S.C."/>
            <person name="Stringham S.A."/>
            <person name="Hu H."/>
            <person name="Willerslev E."/>
            <person name="Gilbert M.T."/>
            <person name="Yandell M."/>
            <person name="Zhang G."/>
            <person name="Wang J."/>
        </authorList>
    </citation>
    <scope>NUCLEOTIDE SEQUENCE [LARGE SCALE GENOMIC DNA]</scope>
    <source>
        <tissue evidence="19">Blood</tissue>
    </source>
</reference>
<evidence type="ECO:0000256" key="9">
    <source>
        <dbReference type="ARBA" id="ARBA00022989"/>
    </source>
</evidence>
<evidence type="ECO:0000256" key="6">
    <source>
        <dbReference type="ARBA" id="ARBA00022679"/>
    </source>
</evidence>
<comment type="catalytic activity">
    <reaction evidence="15">
        <text>L-cysteinyl-[protein] + hexadecanoyl-CoA = S-hexadecanoyl-L-cysteinyl-[protein] + CoA</text>
        <dbReference type="Rhea" id="RHEA:36683"/>
        <dbReference type="Rhea" id="RHEA-COMP:10131"/>
        <dbReference type="Rhea" id="RHEA-COMP:11032"/>
        <dbReference type="ChEBI" id="CHEBI:29950"/>
        <dbReference type="ChEBI" id="CHEBI:57287"/>
        <dbReference type="ChEBI" id="CHEBI:57379"/>
        <dbReference type="ChEBI" id="CHEBI:74151"/>
        <dbReference type="EC" id="2.3.1.225"/>
    </reaction>
    <physiologicalReaction direction="left-to-right" evidence="15">
        <dbReference type="Rhea" id="RHEA:36684"/>
    </physiologicalReaction>
</comment>
<feature type="transmembrane region" description="Helical" evidence="16">
    <location>
        <begin position="327"/>
        <end position="349"/>
    </location>
</feature>
<evidence type="ECO:0000259" key="18">
    <source>
        <dbReference type="Pfam" id="PF01529"/>
    </source>
</evidence>
<keyword evidence="9 16" id="KW-1133">Transmembrane helix</keyword>
<dbReference type="InterPro" id="IPR001594">
    <property type="entry name" value="Palmitoyltrfase_DHHC"/>
</dbReference>
<dbReference type="InterPro" id="IPR039859">
    <property type="entry name" value="PFA4/ZDH16/20/ERF2-like"/>
</dbReference>
<evidence type="ECO:0000256" key="1">
    <source>
        <dbReference type="ARBA" id="ARBA00004477"/>
    </source>
</evidence>
<evidence type="ECO:0000256" key="14">
    <source>
        <dbReference type="ARBA" id="ARBA00023315"/>
    </source>
</evidence>
<evidence type="ECO:0000256" key="16">
    <source>
        <dbReference type="RuleBase" id="RU079119"/>
    </source>
</evidence>
<evidence type="ECO:0000313" key="19">
    <source>
        <dbReference type="EMBL" id="PKK21959.1"/>
    </source>
</evidence>
<evidence type="ECO:0000256" key="8">
    <source>
        <dbReference type="ARBA" id="ARBA00022824"/>
    </source>
</evidence>
<feature type="transmembrane region" description="Helical" evidence="16">
    <location>
        <begin position="230"/>
        <end position="251"/>
    </location>
</feature>
<dbReference type="Pfam" id="PF01529">
    <property type="entry name" value="DHHC"/>
    <property type="match status" value="1"/>
</dbReference>
<keyword evidence="12" id="KW-0564">Palmitate</keyword>
<dbReference type="Proteomes" id="UP000053872">
    <property type="component" value="Unassembled WGS sequence"/>
</dbReference>
<keyword evidence="7 16" id="KW-0812">Transmembrane</keyword>
<evidence type="ECO:0000313" key="20">
    <source>
        <dbReference type="Proteomes" id="UP000053872"/>
    </source>
</evidence>
<evidence type="ECO:0000256" key="17">
    <source>
        <dbReference type="SAM" id="MobiDB-lite"/>
    </source>
</evidence>
<dbReference type="STRING" id="8932.A0A2I0LX13"/>
<evidence type="ECO:0000256" key="3">
    <source>
        <dbReference type="ARBA" id="ARBA00004653"/>
    </source>
</evidence>
<dbReference type="GO" id="GO:0005886">
    <property type="term" value="C:plasma membrane"/>
    <property type="evidence" value="ECO:0007669"/>
    <property type="project" value="UniProtKB-SubCell"/>
</dbReference>
<comment type="caution">
    <text evidence="19">The sequence shown here is derived from an EMBL/GenBank/DDBJ whole genome shotgun (WGS) entry which is preliminary data.</text>
</comment>
<organism evidence="19 20">
    <name type="scientific">Columba livia</name>
    <name type="common">Rock dove</name>
    <dbReference type="NCBI Taxonomy" id="8932"/>
    <lineage>
        <taxon>Eukaryota</taxon>
        <taxon>Metazoa</taxon>
        <taxon>Chordata</taxon>
        <taxon>Craniata</taxon>
        <taxon>Vertebrata</taxon>
        <taxon>Euteleostomi</taxon>
        <taxon>Archelosauria</taxon>
        <taxon>Archosauria</taxon>
        <taxon>Dinosauria</taxon>
        <taxon>Saurischia</taxon>
        <taxon>Theropoda</taxon>
        <taxon>Coelurosauria</taxon>
        <taxon>Aves</taxon>
        <taxon>Neognathae</taxon>
        <taxon>Neoaves</taxon>
        <taxon>Columbimorphae</taxon>
        <taxon>Columbiformes</taxon>
        <taxon>Columbidae</taxon>
        <taxon>Columba</taxon>
    </lineage>
</organism>
<keyword evidence="11 16" id="KW-0472">Membrane</keyword>
<dbReference type="PROSITE" id="PS50216">
    <property type="entry name" value="DHHC"/>
    <property type="match status" value="1"/>
</dbReference>
<gene>
    <name evidence="19" type="primary">ZDHHC4</name>
    <name evidence="19" type="ORF">A306_00008475</name>
</gene>
<keyword evidence="20" id="KW-1185">Reference proteome</keyword>
<evidence type="ECO:0000256" key="15">
    <source>
        <dbReference type="ARBA" id="ARBA00047790"/>
    </source>
</evidence>
<dbReference type="PANTHER" id="PTHR22883">
    <property type="entry name" value="ZINC FINGER DHHC DOMAIN CONTAINING PROTEIN"/>
    <property type="match status" value="1"/>
</dbReference>
<keyword evidence="8" id="KW-0256">Endoplasmic reticulum</keyword>
<accession>A0A2I0LX13</accession>
<keyword evidence="6 16" id="KW-0808">Transferase</keyword>
<keyword evidence="14 16" id="KW-0012">Acyltransferase</keyword>
<keyword evidence="13" id="KW-0449">Lipoprotein</keyword>
<dbReference type="InParanoid" id="A0A2I0LX13"/>
<dbReference type="AlphaFoldDB" id="A0A2I0LX13"/>
<dbReference type="GO" id="GO:0019706">
    <property type="term" value="F:protein-cysteine S-palmitoyltransferase activity"/>
    <property type="evidence" value="ECO:0007669"/>
    <property type="project" value="UniProtKB-EC"/>
</dbReference>
<feature type="transmembrane region" description="Helical" evidence="16">
    <location>
        <begin position="199"/>
        <end position="218"/>
    </location>
</feature>
<comment type="domain">
    <text evidence="16">The DHHC domain is required for palmitoyltransferase activity.</text>
</comment>
<dbReference type="EMBL" id="AKCR02000070">
    <property type="protein sequence ID" value="PKK21959.1"/>
    <property type="molecule type" value="Genomic_DNA"/>
</dbReference>
<evidence type="ECO:0000256" key="13">
    <source>
        <dbReference type="ARBA" id="ARBA00023288"/>
    </source>
</evidence>
<feature type="domain" description="Palmitoyltransferase DHHC" evidence="18">
    <location>
        <begin position="281"/>
        <end position="421"/>
    </location>
</feature>
<dbReference type="PANTHER" id="PTHR22883:SF466">
    <property type="entry name" value="PALMITOYLTRANSFERASE ZDHHC4"/>
    <property type="match status" value="1"/>
</dbReference>
<feature type="transmembrane region" description="Helical" evidence="16">
    <location>
        <begin position="384"/>
        <end position="410"/>
    </location>
</feature>
<dbReference type="GO" id="GO:0005789">
    <property type="term" value="C:endoplasmic reticulum membrane"/>
    <property type="evidence" value="ECO:0007669"/>
    <property type="project" value="UniProtKB-SubCell"/>
</dbReference>
<dbReference type="GO" id="GO:0000139">
    <property type="term" value="C:Golgi membrane"/>
    <property type="evidence" value="ECO:0007669"/>
    <property type="project" value="UniProtKB-SubCell"/>
</dbReference>
<dbReference type="EC" id="2.3.1.225" evidence="16"/>
<evidence type="ECO:0000256" key="11">
    <source>
        <dbReference type="ARBA" id="ARBA00023136"/>
    </source>
</evidence>
<feature type="region of interest" description="Disordered" evidence="17">
    <location>
        <begin position="1"/>
        <end position="69"/>
    </location>
</feature>
<keyword evidence="5" id="KW-1003">Cell membrane</keyword>